<dbReference type="OrthoDB" id="9974421at2759"/>
<comment type="caution">
    <text evidence="1">The sequence shown here is derived from an EMBL/GenBank/DDBJ whole genome shotgun (WGS) entry which is preliminary data.</text>
</comment>
<dbReference type="EMBL" id="LIAE01009260">
    <property type="protein sequence ID" value="PAV70551.1"/>
    <property type="molecule type" value="Genomic_DNA"/>
</dbReference>
<reference evidence="1 2" key="1">
    <citation type="journal article" date="2017" name="Curr. Biol.">
        <title>Genome architecture and evolution of a unichromosomal asexual nematode.</title>
        <authorList>
            <person name="Fradin H."/>
            <person name="Zegar C."/>
            <person name="Gutwein M."/>
            <person name="Lucas J."/>
            <person name="Kovtun M."/>
            <person name="Corcoran D."/>
            <person name="Baugh L.R."/>
            <person name="Kiontke K."/>
            <person name="Gunsalus K."/>
            <person name="Fitch D.H."/>
            <person name="Piano F."/>
        </authorList>
    </citation>
    <scope>NUCLEOTIDE SEQUENCE [LARGE SCALE GENOMIC DNA]</scope>
    <source>
        <strain evidence="1">PF1309</strain>
    </source>
</reference>
<evidence type="ECO:0000313" key="2">
    <source>
        <dbReference type="Proteomes" id="UP000218231"/>
    </source>
</evidence>
<accession>A0A2A2K9C9</accession>
<keyword evidence="2" id="KW-1185">Reference proteome</keyword>
<gene>
    <name evidence="1" type="ORF">WR25_03669</name>
</gene>
<organism evidence="1 2">
    <name type="scientific">Diploscapter pachys</name>
    <dbReference type="NCBI Taxonomy" id="2018661"/>
    <lineage>
        <taxon>Eukaryota</taxon>
        <taxon>Metazoa</taxon>
        <taxon>Ecdysozoa</taxon>
        <taxon>Nematoda</taxon>
        <taxon>Chromadorea</taxon>
        <taxon>Rhabditida</taxon>
        <taxon>Rhabditina</taxon>
        <taxon>Rhabditomorpha</taxon>
        <taxon>Rhabditoidea</taxon>
        <taxon>Rhabditidae</taxon>
        <taxon>Diploscapter</taxon>
    </lineage>
</organism>
<name>A0A2A2K9C9_9BILA</name>
<dbReference type="AlphaFoldDB" id="A0A2A2K9C9"/>
<proteinExistence type="predicted"/>
<protein>
    <recommendedName>
        <fullName evidence="3">AB hydrolase-1 domain-containing protein</fullName>
    </recommendedName>
</protein>
<dbReference type="Proteomes" id="UP000218231">
    <property type="component" value="Unassembled WGS sequence"/>
</dbReference>
<evidence type="ECO:0000313" key="1">
    <source>
        <dbReference type="EMBL" id="PAV70551.1"/>
    </source>
</evidence>
<evidence type="ECO:0008006" key="3">
    <source>
        <dbReference type="Google" id="ProtNLM"/>
    </source>
</evidence>
<sequence>MLLKRFAQISGSRLKRGPEDEPIGLALESLRWNGLFGRFGDKDRDWWAGLAEVEVPLLAVAGAGDFQDPPAQAQVWPLVESWLRDPLVPVHASTVVMEEAVAAS</sequence>